<dbReference type="Proteomes" id="UP000293902">
    <property type="component" value="Chromosome"/>
</dbReference>
<evidence type="ECO:0000313" key="2">
    <source>
        <dbReference type="EMBL" id="RAM00442.1"/>
    </source>
</evidence>
<dbReference type="AlphaFoldDB" id="A0A328FAJ7"/>
<protein>
    <submittedName>
        <fullName evidence="2">Uncharacterized protein</fullName>
    </submittedName>
</protein>
<gene>
    <name evidence="2" type="ORF">DO021_19135</name>
    <name evidence="1" type="ORF">EYB58_18580</name>
</gene>
<evidence type="ECO:0000313" key="3">
    <source>
        <dbReference type="Proteomes" id="UP000248798"/>
    </source>
</evidence>
<accession>A0A328FAJ7</accession>
<proteinExistence type="predicted"/>
<reference evidence="1 4" key="2">
    <citation type="submission" date="2019-02" db="EMBL/GenBank/DDBJ databases">
        <title>Complete genome sequence of Desulfobacter hydrogenophilus AcRS1.</title>
        <authorList>
            <person name="Marietou A."/>
            <person name="Lund M.B."/>
            <person name="Marshall I.P.G."/>
            <person name="Schreiber L."/>
            <person name="Jorgensen B."/>
        </authorList>
    </citation>
    <scope>NUCLEOTIDE SEQUENCE [LARGE SCALE GENOMIC DNA]</scope>
    <source>
        <strain evidence="1 4">AcRS1</strain>
    </source>
</reference>
<dbReference type="Proteomes" id="UP000248798">
    <property type="component" value="Unassembled WGS sequence"/>
</dbReference>
<dbReference type="OrthoDB" id="5414036at2"/>
<keyword evidence="4" id="KW-1185">Reference proteome</keyword>
<organism evidence="2 3">
    <name type="scientific">Desulfobacter hydrogenophilus</name>
    <dbReference type="NCBI Taxonomy" id="2291"/>
    <lineage>
        <taxon>Bacteria</taxon>
        <taxon>Pseudomonadati</taxon>
        <taxon>Thermodesulfobacteriota</taxon>
        <taxon>Desulfobacteria</taxon>
        <taxon>Desulfobacterales</taxon>
        <taxon>Desulfobacteraceae</taxon>
        <taxon>Desulfobacter</taxon>
    </lineage>
</organism>
<evidence type="ECO:0000313" key="1">
    <source>
        <dbReference type="EMBL" id="QBH14745.1"/>
    </source>
</evidence>
<dbReference type="EMBL" id="QLNI01000048">
    <property type="protein sequence ID" value="RAM00442.1"/>
    <property type="molecule type" value="Genomic_DNA"/>
</dbReference>
<dbReference type="EMBL" id="CP036313">
    <property type="protein sequence ID" value="QBH14745.1"/>
    <property type="molecule type" value="Genomic_DNA"/>
</dbReference>
<evidence type="ECO:0000313" key="4">
    <source>
        <dbReference type="Proteomes" id="UP000293902"/>
    </source>
</evidence>
<sequence>MDRAYDADKLIEQFKHQGIIPVIPPKSNRKEIREYDRHIYKERNLIECFIGKLKHFRRIFFRFEKSAKNYMYFVRFATTILTHRVICLR</sequence>
<name>A0A328FAJ7_9BACT</name>
<reference evidence="2 3" key="1">
    <citation type="submission" date="2018-06" db="EMBL/GenBank/DDBJ databases">
        <title>Complete Genome Sequence of Desulfobacter hydrogenophilus (DSM3380).</title>
        <authorList>
            <person name="Marietou A."/>
            <person name="Schreiber L."/>
            <person name="Marshall I."/>
            <person name="Jorgensen B."/>
        </authorList>
    </citation>
    <scope>NUCLEOTIDE SEQUENCE [LARGE SCALE GENOMIC DNA]</scope>
    <source>
        <strain evidence="2 3">DSM 3380</strain>
    </source>
</reference>